<dbReference type="KEGG" id="pgr:PGTG_01440"/>
<dbReference type="VEuPathDB" id="FungiDB:PGTG_01440"/>
<evidence type="ECO:0000313" key="2">
    <source>
        <dbReference type="Proteomes" id="UP000008783"/>
    </source>
</evidence>
<reference evidence="2" key="2">
    <citation type="journal article" date="2011" name="Proc. Natl. Acad. Sci. U.S.A.">
        <title>Obligate biotrophy features unraveled by the genomic analysis of rust fungi.</title>
        <authorList>
            <person name="Duplessis S."/>
            <person name="Cuomo C.A."/>
            <person name="Lin Y.-C."/>
            <person name="Aerts A."/>
            <person name="Tisserant E."/>
            <person name="Veneault-Fourrey C."/>
            <person name="Joly D.L."/>
            <person name="Hacquard S."/>
            <person name="Amselem J."/>
            <person name="Cantarel B.L."/>
            <person name="Chiu R."/>
            <person name="Coutinho P.M."/>
            <person name="Feau N."/>
            <person name="Field M."/>
            <person name="Frey P."/>
            <person name="Gelhaye E."/>
            <person name="Goldberg J."/>
            <person name="Grabherr M.G."/>
            <person name="Kodira C.D."/>
            <person name="Kohler A."/>
            <person name="Kuees U."/>
            <person name="Lindquist E.A."/>
            <person name="Lucas S.M."/>
            <person name="Mago R."/>
            <person name="Mauceli E."/>
            <person name="Morin E."/>
            <person name="Murat C."/>
            <person name="Pangilinan J.L."/>
            <person name="Park R."/>
            <person name="Pearson M."/>
            <person name="Quesneville H."/>
            <person name="Rouhier N."/>
            <person name="Sakthikumar S."/>
            <person name="Salamov A.A."/>
            <person name="Schmutz J."/>
            <person name="Selles B."/>
            <person name="Shapiro H."/>
            <person name="Tanguay P."/>
            <person name="Tuskan G.A."/>
            <person name="Henrissat B."/>
            <person name="Van de Peer Y."/>
            <person name="Rouze P."/>
            <person name="Ellis J.G."/>
            <person name="Dodds P.N."/>
            <person name="Schein J.E."/>
            <person name="Zhong S."/>
            <person name="Hamelin R.C."/>
            <person name="Grigoriev I.V."/>
            <person name="Szabo L.J."/>
            <person name="Martin F."/>
        </authorList>
    </citation>
    <scope>NUCLEOTIDE SEQUENCE [LARGE SCALE GENOMIC DNA]</scope>
    <source>
        <strain evidence="2">CRL 75-36-700-3 / race SCCL</strain>
    </source>
</reference>
<dbReference type="EMBL" id="DS178263">
    <property type="protein sequence ID" value="EFP74847.1"/>
    <property type="molecule type" value="Genomic_DNA"/>
</dbReference>
<reference key="1">
    <citation type="submission" date="2007-01" db="EMBL/GenBank/DDBJ databases">
        <title>The Genome Sequence of Puccinia graminis f. sp. tritici Strain CRL 75-36-700-3.</title>
        <authorList>
            <consortium name="The Broad Institute Genome Sequencing Platform"/>
            <person name="Birren B."/>
            <person name="Lander E."/>
            <person name="Galagan J."/>
            <person name="Nusbaum C."/>
            <person name="Devon K."/>
            <person name="Cuomo C."/>
            <person name="Jaffe D."/>
            <person name="Butler J."/>
            <person name="Alvarez P."/>
            <person name="Gnerre S."/>
            <person name="Grabherr M."/>
            <person name="Mauceli E."/>
            <person name="Brockman W."/>
            <person name="Young S."/>
            <person name="LaButti K."/>
            <person name="Sykes S."/>
            <person name="DeCaprio D."/>
            <person name="Crawford M."/>
            <person name="Koehrsen M."/>
            <person name="Engels R."/>
            <person name="Montgomery P."/>
            <person name="Pearson M."/>
            <person name="Howarth C."/>
            <person name="Larson L."/>
            <person name="White J."/>
            <person name="Zeng Q."/>
            <person name="Kodira C."/>
            <person name="Yandava C."/>
            <person name="Alvarado L."/>
            <person name="O'Leary S."/>
            <person name="Szabo L."/>
            <person name="Dean R."/>
            <person name="Schein J."/>
        </authorList>
    </citation>
    <scope>NUCLEOTIDE SEQUENCE</scope>
    <source>
        <strain>CRL 75-36-700-3</strain>
    </source>
</reference>
<dbReference type="RefSeq" id="XP_003319266.1">
    <property type="nucleotide sequence ID" value="XM_003319218.1"/>
</dbReference>
<dbReference type="InParanoid" id="E3JSC2"/>
<name>E3JSC2_PUCGT</name>
<evidence type="ECO:0000313" key="1">
    <source>
        <dbReference type="EMBL" id="EFP74847.1"/>
    </source>
</evidence>
<organism evidence="1 2">
    <name type="scientific">Puccinia graminis f. sp. tritici (strain CRL 75-36-700-3 / race SCCL)</name>
    <name type="common">Black stem rust fungus</name>
    <dbReference type="NCBI Taxonomy" id="418459"/>
    <lineage>
        <taxon>Eukaryota</taxon>
        <taxon>Fungi</taxon>
        <taxon>Dikarya</taxon>
        <taxon>Basidiomycota</taxon>
        <taxon>Pucciniomycotina</taxon>
        <taxon>Pucciniomycetes</taxon>
        <taxon>Pucciniales</taxon>
        <taxon>Pucciniaceae</taxon>
        <taxon>Puccinia</taxon>
    </lineage>
</organism>
<dbReference type="Proteomes" id="UP000008783">
    <property type="component" value="Unassembled WGS sequence"/>
</dbReference>
<dbReference type="GeneID" id="10546963"/>
<dbReference type="AlphaFoldDB" id="E3JSC2"/>
<accession>E3JSC2</accession>
<sequence length="357" mass="40368">MPWGLGTKKNGKLKASEWHTLFAIHLPLASLDIFLESGNIKEDLRLNGTALDNICALVRCTNLVSSKKITRKDANCFQDEYEVYTATSEKLFPNLKILPNHHYALHIPQHMNWWGPLMAVSKFPGERLIGSLQKCKTNTHQKHTGVTIMNKFCQRQRLKAAHGLDCARKQGDKKQVEAPFEMDRMAYDQVLHFCRQTVPDLRAYYDLPHPPEAKVMFSLAKEIRSLEVGQGRRISKRKPNDIVEYISKDGELAYGQVCDIIRPTGIGHEHSDVIKVIRGKQVARGDAFPVYLEKLNVLQLHFGTIEYIHPPQVVSPVAYRRLPAWSLATVNPSYLIRPLGGLSSAPSSTNDPMELDP</sequence>
<dbReference type="HOGENOM" id="CLU_030586_1_0_1"/>
<dbReference type="STRING" id="418459.E3JSC2"/>
<protein>
    <submittedName>
        <fullName evidence="1">Uncharacterized protein</fullName>
    </submittedName>
</protein>
<proteinExistence type="predicted"/>
<gene>
    <name evidence="1" type="ORF">PGTG_01440</name>
</gene>
<dbReference type="OrthoDB" id="2505141at2759"/>
<keyword evidence="2" id="KW-1185">Reference proteome</keyword>